<dbReference type="InterPro" id="IPR009533">
    <property type="entry name" value="FAM107"/>
</dbReference>
<gene>
    <name evidence="3" type="ORF">QE152_g12898</name>
</gene>
<evidence type="ECO:0000313" key="3">
    <source>
        <dbReference type="EMBL" id="KAK9732289.1"/>
    </source>
</evidence>
<reference evidence="3 4" key="1">
    <citation type="journal article" date="2024" name="BMC Genomics">
        <title>De novo assembly and annotation of Popillia japonica's genome with initial clues to its potential as an invasive pest.</title>
        <authorList>
            <person name="Cucini C."/>
            <person name="Boschi S."/>
            <person name="Funari R."/>
            <person name="Cardaioli E."/>
            <person name="Iannotti N."/>
            <person name="Marturano G."/>
            <person name="Paoli F."/>
            <person name="Bruttini M."/>
            <person name="Carapelli A."/>
            <person name="Frati F."/>
            <person name="Nardi F."/>
        </authorList>
    </citation>
    <scope>NUCLEOTIDE SEQUENCE [LARGE SCALE GENOMIC DNA]</scope>
    <source>
        <strain evidence="3">DMR45628</strain>
    </source>
</reference>
<accession>A0AAW1LBM1</accession>
<dbReference type="Pfam" id="PF06625">
    <property type="entry name" value="DUF1151"/>
    <property type="match status" value="1"/>
</dbReference>
<keyword evidence="1" id="KW-0175">Coiled coil</keyword>
<evidence type="ECO:0000256" key="2">
    <source>
        <dbReference type="SAM" id="Phobius"/>
    </source>
</evidence>
<dbReference type="PANTHER" id="PTHR16768:SF5">
    <property type="entry name" value="FI14214P"/>
    <property type="match status" value="1"/>
</dbReference>
<protein>
    <submittedName>
        <fullName evidence="3">Uncharacterized protein</fullName>
    </submittedName>
</protein>
<keyword evidence="2" id="KW-0472">Membrane</keyword>
<keyword evidence="2" id="KW-1133">Transmembrane helix</keyword>
<comment type="caution">
    <text evidence="3">The sequence shown here is derived from an EMBL/GenBank/DDBJ whole genome shotgun (WGS) entry which is preliminary data.</text>
</comment>
<keyword evidence="2" id="KW-0812">Transmembrane</keyword>
<dbReference type="Proteomes" id="UP001458880">
    <property type="component" value="Unassembled WGS sequence"/>
</dbReference>
<evidence type="ECO:0000313" key="4">
    <source>
        <dbReference type="Proteomes" id="UP001458880"/>
    </source>
</evidence>
<dbReference type="PANTHER" id="PTHR16768">
    <property type="entry name" value="DOWN REGULATED IN RENAL CARCINOMA 1/TU3A"/>
    <property type="match status" value="1"/>
</dbReference>
<dbReference type="AlphaFoldDB" id="A0AAW1LBM1"/>
<keyword evidence="4" id="KW-1185">Reference proteome</keyword>
<name>A0AAW1LBM1_POPJA</name>
<sequence length="266" mass="30443">MLNSSSEQRSVLPCPGSARRLCLNPNSKVAELIGKILPNDLSNSFWKFSPILARHECDVKRIKLNTEERYNKICVLFTSGGIVFGHILFLHWRRILVLDLTKESIEPSIRDSTIEELRSKLDNHESEEIASLTSMIPESQRNTPHPPAPPLLSEDGLIIPRKLHNPVLDSTDRQNLHRELLFNQKIGKNVLNQKSELQKALEKHKTNIAKKQYENNKISRAAELEKVIADRAKRQQETIPQIEDDKSLSKEFLQARAKLKARAELK</sequence>
<feature type="transmembrane region" description="Helical" evidence="2">
    <location>
        <begin position="70"/>
        <end position="92"/>
    </location>
</feature>
<evidence type="ECO:0000256" key="1">
    <source>
        <dbReference type="ARBA" id="ARBA00023054"/>
    </source>
</evidence>
<organism evidence="3 4">
    <name type="scientific">Popillia japonica</name>
    <name type="common">Japanese beetle</name>
    <dbReference type="NCBI Taxonomy" id="7064"/>
    <lineage>
        <taxon>Eukaryota</taxon>
        <taxon>Metazoa</taxon>
        <taxon>Ecdysozoa</taxon>
        <taxon>Arthropoda</taxon>
        <taxon>Hexapoda</taxon>
        <taxon>Insecta</taxon>
        <taxon>Pterygota</taxon>
        <taxon>Neoptera</taxon>
        <taxon>Endopterygota</taxon>
        <taxon>Coleoptera</taxon>
        <taxon>Polyphaga</taxon>
        <taxon>Scarabaeiformia</taxon>
        <taxon>Scarabaeidae</taxon>
        <taxon>Rutelinae</taxon>
        <taxon>Popillia</taxon>
    </lineage>
</organism>
<dbReference type="EMBL" id="JASPKY010000120">
    <property type="protein sequence ID" value="KAK9732289.1"/>
    <property type="molecule type" value="Genomic_DNA"/>
</dbReference>
<proteinExistence type="predicted"/>